<proteinExistence type="inferred from homology"/>
<feature type="region of interest" description="Disordered" evidence="4">
    <location>
        <begin position="1"/>
        <end position="64"/>
    </location>
</feature>
<evidence type="ECO:0000256" key="1">
    <source>
        <dbReference type="ARBA" id="ARBA00010126"/>
    </source>
</evidence>
<feature type="compositionally biased region" description="Basic and acidic residues" evidence="4">
    <location>
        <begin position="53"/>
        <end position="62"/>
    </location>
</feature>
<feature type="region of interest" description="Disordered" evidence="4">
    <location>
        <begin position="143"/>
        <end position="232"/>
    </location>
</feature>
<comment type="similarity">
    <text evidence="1">Belongs to the NSRP1 family.</text>
</comment>
<dbReference type="Pfam" id="PF09745">
    <property type="entry name" value="NSRP1_N"/>
    <property type="match status" value="1"/>
</dbReference>
<organism evidence="6 7">
    <name type="scientific">Malassezia furfur</name>
    <name type="common">Pityriasis versicolor infection agent</name>
    <name type="synonym">Pityrosporum furfur</name>
    <dbReference type="NCBI Taxonomy" id="55194"/>
    <lineage>
        <taxon>Eukaryota</taxon>
        <taxon>Fungi</taxon>
        <taxon>Dikarya</taxon>
        <taxon>Basidiomycota</taxon>
        <taxon>Ustilaginomycotina</taxon>
        <taxon>Malasseziomycetes</taxon>
        <taxon>Malasseziales</taxon>
        <taxon>Malasseziaceae</taxon>
        <taxon>Malassezia</taxon>
    </lineage>
</organism>
<dbReference type="InterPro" id="IPR018612">
    <property type="entry name" value="NSRP1_N"/>
</dbReference>
<feature type="compositionally biased region" description="Basic and acidic residues" evidence="4">
    <location>
        <begin position="177"/>
        <end position="232"/>
    </location>
</feature>
<dbReference type="PANTHER" id="PTHR47845:SF1">
    <property type="entry name" value="NUCLEAR SPECKLE SPLICING REGULATORY PROTEIN 1 HOMOLOG"/>
    <property type="match status" value="1"/>
</dbReference>
<accession>A0ABY8EMK4</accession>
<dbReference type="Proteomes" id="UP000818624">
    <property type="component" value="Chromosome 1"/>
</dbReference>
<evidence type="ECO:0000313" key="6">
    <source>
        <dbReference type="EMBL" id="WFD46777.1"/>
    </source>
</evidence>
<sequence length="278" mass="31309">MVERGKVAFSLGKRAPAPAQPKAAPRAFADDDEPEVMAPAPSAAPPMSKAARKQHEEAEKLDPSAFDYDGVYDKMKAVERQMKAASKEADKERKSKYMDKFMQAAEVRERDRLRAESKMIQRERAAEGDAYAGKEAFVTSAYKEQQEELRRAEEEERVAEARERQKSRGVASFHQRMLKEESERRQKALEALERGDIPEEEAPSKEVSDKDRAAQAEAQGKHVELNEENQIVDKRALLVGGLNVLKRKEPQEPRDTSPLQAMEEELLAKLLGNDSSDS</sequence>
<evidence type="ECO:0000313" key="7">
    <source>
        <dbReference type="Proteomes" id="UP000818624"/>
    </source>
</evidence>
<dbReference type="InterPro" id="IPR053246">
    <property type="entry name" value="NS_splicing_regulatory_protein"/>
</dbReference>
<evidence type="ECO:0000256" key="4">
    <source>
        <dbReference type="SAM" id="MobiDB-lite"/>
    </source>
</evidence>
<evidence type="ECO:0000256" key="3">
    <source>
        <dbReference type="SAM" id="Coils"/>
    </source>
</evidence>
<keyword evidence="2 3" id="KW-0175">Coiled coil</keyword>
<name>A0ABY8EMK4_MALFU</name>
<evidence type="ECO:0000256" key="2">
    <source>
        <dbReference type="ARBA" id="ARBA00023054"/>
    </source>
</evidence>
<protein>
    <recommendedName>
        <fullName evidence="5">Nuclear speckle splicing regulatory protein 1 N-terminal domain-containing protein</fullName>
    </recommendedName>
</protein>
<feature type="compositionally biased region" description="Basic and acidic residues" evidence="4">
    <location>
        <begin position="144"/>
        <end position="166"/>
    </location>
</feature>
<feature type="compositionally biased region" description="Low complexity" evidence="4">
    <location>
        <begin position="15"/>
        <end position="27"/>
    </location>
</feature>
<keyword evidence="7" id="KW-1185">Reference proteome</keyword>
<feature type="coiled-coil region" evidence="3">
    <location>
        <begin position="68"/>
        <end position="95"/>
    </location>
</feature>
<feature type="domain" description="Nuclear speckle splicing regulatory protein 1 N-terminal" evidence="5">
    <location>
        <begin position="52"/>
        <end position="168"/>
    </location>
</feature>
<dbReference type="EMBL" id="CP046234">
    <property type="protein sequence ID" value="WFD46777.1"/>
    <property type="molecule type" value="Genomic_DNA"/>
</dbReference>
<evidence type="ECO:0000259" key="5">
    <source>
        <dbReference type="Pfam" id="PF09745"/>
    </source>
</evidence>
<gene>
    <name evidence="6" type="ORF">GLX27_001418</name>
</gene>
<dbReference type="PANTHER" id="PTHR47845">
    <property type="entry name" value="NUCLEAR SPECKLE SPLICING REGULATORY PROTEIN 1 HOMOLOG"/>
    <property type="match status" value="1"/>
</dbReference>
<feature type="compositionally biased region" description="Low complexity" evidence="4">
    <location>
        <begin position="37"/>
        <end position="49"/>
    </location>
</feature>
<reference evidence="6 7" key="1">
    <citation type="journal article" date="2020" name="Elife">
        <title>Loss of centromere function drives karyotype evolution in closely related Malassezia species.</title>
        <authorList>
            <person name="Sankaranarayanan S.R."/>
            <person name="Ianiri G."/>
            <person name="Coelho M.A."/>
            <person name="Reza M.H."/>
            <person name="Thimmappa B.C."/>
            <person name="Ganguly P."/>
            <person name="Vadnala R.N."/>
            <person name="Sun S."/>
            <person name="Siddharthan R."/>
            <person name="Tellgren-Roth C."/>
            <person name="Dawson T.L."/>
            <person name="Heitman J."/>
            <person name="Sanyal K."/>
        </authorList>
    </citation>
    <scope>NUCLEOTIDE SEQUENCE [LARGE SCALE GENOMIC DNA]</scope>
    <source>
        <strain evidence="6">CBS14141</strain>
    </source>
</reference>